<sequence length="78" mass="8783">MKFELLSEDEKFSKLTKREIMIRGAVIAVIISVPSLIAFVLVWIFFDDMILGAILGAVIHFIAMGFSLKISKKLLVKK</sequence>
<evidence type="ECO:0000313" key="2">
    <source>
        <dbReference type="EMBL" id="AJM93276.1"/>
    </source>
</evidence>
<organism evidence="2 3">
    <name type="scientific">Nitrosopumilus piranensis</name>
    <dbReference type="NCBI Taxonomy" id="1582439"/>
    <lineage>
        <taxon>Archaea</taxon>
        <taxon>Nitrososphaerota</taxon>
        <taxon>Nitrososphaeria</taxon>
        <taxon>Nitrosopumilales</taxon>
        <taxon>Nitrosopumilaceae</taxon>
        <taxon>Nitrosopumilus</taxon>
    </lineage>
</organism>
<keyword evidence="1" id="KW-0472">Membrane</keyword>
<feature type="transmembrane region" description="Helical" evidence="1">
    <location>
        <begin position="50"/>
        <end position="68"/>
    </location>
</feature>
<dbReference type="HOGENOM" id="CLU_200902_0_0_2"/>
<dbReference type="STRING" id="1582439.NPIRD3C_2066"/>
<keyword evidence="1" id="KW-0812">Transmembrane</keyword>
<proteinExistence type="predicted"/>
<keyword evidence="1" id="KW-1133">Transmembrane helix</keyword>
<evidence type="ECO:0000256" key="1">
    <source>
        <dbReference type="SAM" id="Phobius"/>
    </source>
</evidence>
<reference evidence="2 3" key="3">
    <citation type="journal article" date="2019" name="Int. J. Syst. Evol. Microbiol.">
        <title>Nitrosopumilus adriaticus sp. nov. and Nitrosopumilus piranensis sp. nov., two ammonia-oxidizing archaea from the Adriatic Sea and members of the class Nitrososphaeria.</title>
        <authorList>
            <person name="Bayer B."/>
            <person name="Vojvoda J."/>
            <person name="Reinthaler T."/>
            <person name="Reyes C."/>
            <person name="Pinto M."/>
            <person name="Herndl G.J."/>
        </authorList>
    </citation>
    <scope>NUCLEOTIDE SEQUENCE [LARGE SCALE GENOMIC DNA]</scope>
    <source>
        <strain evidence="2 3">D3C</strain>
    </source>
</reference>
<accession>A0A0C5BY79</accession>
<keyword evidence="3" id="KW-1185">Reference proteome</keyword>
<name>A0A0C5BY79_9ARCH</name>
<reference evidence="3" key="1">
    <citation type="submission" date="2015-02" db="EMBL/GenBank/DDBJ databases">
        <title>Characterization of two novel Thaumarchaeota isolated from the Northern Adriatic Sea.</title>
        <authorList>
            <person name="Bayer B."/>
            <person name="Vojvoda J."/>
            <person name="Offre P."/>
            <person name="Srivastava A."/>
            <person name="Elisabeth N."/>
            <person name="Garcia J.A.L."/>
            <person name="Schleper C."/>
            <person name="Herndl G.J."/>
        </authorList>
    </citation>
    <scope>NUCLEOTIDE SEQUENCE [LARGE SCALE GENOMIC DNA]</scope>
    <source>
        <strain evidence="3">D3C</strain>
    </source>
</reference>
<dbReference type="AlphaFoldDB" id="A0A0C5BY79"/>
<dbReference type="KEGG" id="nid:NPIRD3C_2066"/>
<evidence type="ECO:0000313" key="3">
    <source>
        <dbReference type="Proteomes" id="UP000032027"/>
    </source>
</evidence>
<feature type="transmembrane region" description="Helical" evidence="1">
    <location>
        <begin position="20"/>
        <end position="44"/>
    </location>
</feature>
<protein>
    <submittedName>
        <fullName evidence="2">Uncharacterized protein</fullName>
    </submittedName>
</protein>
<dbReference type="EMBL" id="CP010868">
    <property type="protein sequence ID" value="AJM93276.1"/>
    <property type="molecule type" value="Genomic_DNA"/>
</dbReference>
<reference evidence="2 3" key="2">
    <citation type="journal article" date="2016" name="ISME J.">
        <title>Physiological and genomic characterization of two novel marine thaumarchaeal strains indicates niche differentiation.</title>
        <authorList>
            <person name="Bayer B."/>
            <person name="Vojvoda J."/>
            <person name="Offre P."/>
            <person name="Alves R.J."/>
            <person name="Elisabeth N.H."/>
            <person name="Garcia J.A."/>
            <person name="Volland J.M."/>
            <person name="Srivastava A."/>
            <person name="Schleper C."/>
            <person name="Herndl G.J."/>
        </authorList>
    </citation>
    <scope>NUCLEOTIDE SEQUENCE [LARGE SCALE GENOMIC DNA]</scope>
    <source>
        <strain evidence="2 3">D3C</strain>
    </source>
</reference>
<dbReference type="Proteomes" id="UP000032027">
    <property type="component" value="Chromosome"/>
</dbReference>
<gene>
    <name evidence="2" type="ORF">NPIRD3C_2066</name>
</gene>
<dbReference type="PATRIC" id="fig|1582439.9.peg.2140"/>